<protein>
    <submittedName>
        <fullName evidence="2">Uncharacterized protein</fullName>
    </submittedName>
</protein>
<feature type="region of interest" description="Disordered" evidence="1">
    <location>
        <begin position="180"/>
        <end position="216"/>
    </location>
</feature>
<feature type="compositionally biased region" description="Polar residues" evidence="1">
    <location>
        <begin position="207"/>
        <end position="216"/>
    </location>
</feature>
<dbReference type="Proteomes" id="UP000654075">
    <property type="component" value="Unassembled WGS sequence"/>
</dbReference>
<gene>
    <name evidence="2" type="ORF">PGLA1383_LOCUS1506</name>
    <name evidence="3" type="ORF">PGLA2088_LOCUS17739</name>
</gene>
<sequence length="216" mass="23536">MSPQQSQQMVALKEENQLLRKLNEVYCQDALRLEGTVLELQGLLAAAHALVASLENAGDQEALKKPRRLQVWGRNMAMDWSTAGVPKQFRQASATQNEDGALDLEVDWSGGSLPHVLRPQRRVAGPCGSRRSQRVSRRPLRQVALKTPALRAALALAKLSAEKPSAAESIKRATPLHAARCPVAEVKHQSKQHSSRLQQPRGGSGAQSGNHNASKK</sequence>
<evidence type="ECO:0000256" key="1">
    <source>
        <dbReference type="SAM" id="MobiDB-lite"/>
    </source>
</evidence>
<dbReference type="AlphaFoldDB" id="A0A813D2E2"/>
<proteinExistence type="predicted"/>
<dbReference type="EMBL" id="CAJNNW010024066">
    <property type="protein sequence ID" value="CAE8671577.1"/>
    <property type="molecule type" value="Genomic_DNA"/>
</dbReference>
<dbReference type="Proteomes" id="UP000626109">
    <property type="component" value="Unassembled WGS sequence"/>
</dbReference>
<evidence type="ECO:0000313" key="4">
    <source>
        <dbReference type="Proteomes" id="UP000654075"/>
    </source>
</evidence>
<dbReference type="EMBL" id="CAJNNV010000412">
    <property type="protein sequence ID" value="CAE8582508.1"/>
    <property type="molecule type" value="Genomic_DNA"/>
</dbReference>
<evidence type="ECO:0000313" key="3">
    <source>
        <dbReference type="EMBL" id="CAE8671577.1"/>
    </source>
</evidence>
<organism evidence="2 4">
    <name type="scientific">Polarella glacialis</name>
    <name type="common">Dinoflagellate</name>
    <dbReference type="NCBI Taxonomy" id="89957"/>
    <lineage>
        <taxon>Eukaryota</taxon>
        <taxon>Sar</taxon>
        <taxon>Alveolata</taxon>
        <taxon>Dinophyceae</taxon>
        <taxon>Suessiales</taxon>
        <taxon>Suessiaceae</taxon>
        <taxon>Polarella</taxon>
    </lineage>
</organism>
<name>A0A813D2E2_POLGL</name>
<accession>A0A813D2E2</accession>
<keyword evidence="4" id="KW-1185">Reference proteome</keyword>
<evidence type="ECO:0000313" key="2">
    <source>
        <dbReference type="EMBL" id="CAE8582508.1"/>
    </source>
</evidence>
<reference evidence="2" key="1">
    <citation type="submission" date="2021-02" db="EMBL/GenBank/DDBJ databases">
        <authorList>
            <person name="Dougan E. K."/>
            <person name="Rhodes N."/>
            <person name="Thang M."/>
            <person name="Chan C."/>
        </authorList>
    </citation>
    <scope>NUCLEOTIDE SEQUENCE</scope>
</reference>
<comment type="caution">
    <text evidence="2">The sequence shown here is derived from an EMBL/GenBank/DDBJ whole genome shotgun (WGS) entry which is preliminary data.</text>
</comment>